<evidence type="ECO:0000313" key="4">
    <source>
        <dbReference type="RefSeq" id="XP_047738721.1"/>
    </source>
</evidence>
<feature type="repeat" description="ANK" evidence="1">
    <location>
        <begin position="844"/>
        <end position="876"/>
    </location>
</feature>
<proteinExistence type="predicted"/>
<dbReference type="AlphaFoldDB" id="A0A979FNS8"/>
<dbReference type="InterPro" id="IPR036770">
    <property type="entry name" value="Ankyrin_rpt-contain_sf"/>
</dbReference>
<dbReference type="Pfam" id="PF13637">
    <property type="entry name" value="Ank_4"/>
    <property type="match status" value="1"/>
</dbReference>
<dbReference type="PANTHER" id="PTHR24170">
    <property type="entry name" value="ANKYRIN REPEAT DOMAIN-CONTAINING PROTEIN 27"/>
    <property type="match status" value="1"/>
</dbReference>
<dbReference type="PANTHER" id="PTHR24170:SF2">
    <property type="entry name" value="ANKYRIN REPEAT DOMAIN-CONTAINING PROTEIN 27"/>
    <property type="match status" value="1"/>
</dbReference>
<dbReference type="SUPFAM" id="SSF109993">
    <property type="entry name" value="VPS9 domain"/>
    <property type="match status" value="1"/>
</dbReference>
<feature type="repeat" description="ANK" evidence="1">
    <location>
        <begin position="530"/>
        <end position="551"/>
    </location>
</feature>
<dbReference type="InterPro" id="IPR051248">
    <property type="entry name" value="UPF0507/Ank_repeat_27"/>
</dbReference>
<dbReference type="Pfam" id="PF02204">
    <property type="entry name" value="VPS9"/>
    <property type="match status" value="1"/>
</dbReference>
<dbReference type="PROSITE" id="PS51205">
    <property type="entry name" value="VPS9"/>
    <property type="match status" value="1"/>
</dbReference>
<dbReference type="OMA" id="WIVCVPR"/>
<dbReference type="Gene3D" id="1.20.1050.80">
    <property type="entry name" value="VPS9 domain"/>
    <property type="match status" value="1"/>
</dbReference>
<name>A0A979FNS8_HYAAZ</name>
<feature type="domain" description="VPS9" evidence="2">
    <location>
        <begin position="238"/>
        <end position="370"/>
    </location>
</feature>
<dbReference type="PROSITE" id="PS50088">
    <property type="entry name" value="ANK_REPEAT"/>
    <property type="match status" value="6"/>
</dbReference>
<dbReference type="Gene3D" id="1.25.40.20">
    <property type="entry name" value="Ankyrin repeat-containing domain"/>
    <property type="match status" value="3"/>
</dbReference>
<keyword evidence="1" id="KW-0040">ANK repeat</keyword>
<dbReference type="PRINTS" id="PR01415">
    <property type="entry name" value="ANKYRIN"/>
</dbReference>
<dbReference type="Pfam" id="PF12796">
    <property type="entry name" value="Ank_2"/>
    <property type="match status" value="1"/>
</dbReference>
<feature type="repeat" description="ANK" evidence="1">
    <location>
        <begin position="464"/>
        <end position="496"/>
    </location>
</feature>
<dbReference type="Proteomes" id="UP000694843">
    <property type="component" value="Unplaced"/>
</dbReference>
<dbReference type="GO" id="GO:0045022">
    <property type="term" value="P:early endosome to late endosome transport"/>
    <property type="evidence" value="ECO:0007669"/>
    <property type="project" value="TreeGrafter"/>
</dbReference>
<evidence type="ECO:0000313" key="3">
    <source>
        <dbReference type="Proteomes" id="UP000694843"/>
    </source>
</evidence>
<organism evidence="3 4">
    <name type="scientific">Hyalella azteca</name>
    <name type="common">Amphipod</name>
    <dbReference type="NCBI Taxonomy" id="294128"/>
    <lineage>
        <taxon>Eukaryota</taxon>
        <taxon>Metazoa</taxon>
        <taxon>Ecdysozoa</taxon>
        <taxon>Arthropoda</taxon>
        <taxon>Crustacea</taxon>
        <taxon>Multicrustacea</taxon>
        <taxon>Malacostraca</taxon>
        <taxon>Eumalacostraca</taxon>
        <taxon>Peracarida</taxon>
        <taxon>Amphipoda</taxon>
        <taxon>Senticaudata</taxon>
        <taxon>Talitrida</taxon>
        <taxon>Talitroidea</taxon>
        <taxon>Hyalellidae</taxon>
        <taxon>Hyalella</taxon>
    </lineage>
</organism>
<feature type="repeat" description="ANK" evidence="1">
    <location>
        <begin position="568"/>
        <end position="590"/>
    </location>
</feature>
<dbReference type="GO" id="GO:0005769">
    <property type="term" value="C:early endosome"/>
    <property type="evidence" value="ECO:0007669"/>
    <property type="project" value="TreeGrafter"/>
</dbReference>
<dbReference type="GeneID" id="125178598"/>
<dbReference type="OrthoDB" id="411646at2759"/>
<dbReference type="PROSITE" id="PS50297">
    <property type="entry name" value="ANK_REP_REGION"/>
    <property type="match status" value="6"/>
</dbReference>
<dbReference type="GO" id="GO:0043005">
    <property type="term" value="C:neuron projection"/>
    <property type="evidence" value="ECO:0007669"/>
    <property type="project" value="TreeGrafter"/>
</dbReference>
<dbReference type="SMART" id="SM00248">
    <property type="entry name" value="ANK"/>
    <property type="match status" value="8"/>
</dbReference>
<dbReference type="GO" id="GO:0005770">
    <property type="term" value="C:late endosome"/>
    <property type="evidence" value="ECO:0007669"/>
    <property type="project" value="TreeGrafter"/>
</dbReference>
<dbReference type="GO" id="GO:0000149">
    <property type="term" value="F:SNARE binding"/>
    <property type="evidence" value="ECO:0007669"/>
    <property type="project" value="TreeGrafter"/>
</dbReference>
<protein>
    <submittedName>
        <fullName evidence="4">Ankyrin repeat domain-containing protein 27-like</fullName>
    </submittedName>
</protein>
<evidence type="ECO:0000256" key="1">
    <source>
        <dbReference type="PROSITE-ProRule" id="PRU00023"/>
    </source>
</evidence>
<dbReference type="GO" id="GO:0030133">
    <property type="term" value="C:transport vesicle"/>
    <property type="evidence" value="ECO:0007669"/>
    <property type="project" value="TreeGrafter"/>
</dbReference>
<evidence type="ECO:0000259" key="2">
    <source>
        <dbReference type="PROSITE" id="PS51205"/>
    </source>
</evidence>
<reference evidence="4" key="1">
    <citation type="submission" date="2025-08" db="UniProtKB">
        <authorList>
            <consortium name="RefSeq"/>
        </authorList>
    </citation>
    <scope>IDENTIFICATION</scope>
    <source>
        <tissue evidence="4">Whole organism</tissue>
    </source>
</reference>
<dbReference type="KEGG" id="hazt:125178598"/>
<keyword evidence="3" id="KW-1185">Reference proteome</keyword>
<dbReference type="GO" id="GO:0005886">
    <property type="term" value="C:plasma membrane"/>
    <property type="evidence" value="ECO:0007669"/>
    <property type="project" value="TreeGrafter"/>
</dbReference>
<feature type="repeat" description="ANK" evidence="1">
    <location>
        <begin position="497"/>
        <end position="529"/>
    </location>
</feature>
<feature type="repeat" description="ANK" evidence="1">
    <location>
        <begin position="811"/>
        <end position="843"/>
    </location>
</feature>
<dbReference type="GO" id="GO:0005085">
    <property type="term" value="F:guanyl-nucleotide exchange factor activity"/>
    <property type="evidence" value="ECO:0007669"/>
    <property type="project" value="TreeGrafter"/>
</dbReference>
<dbReference type="GO" id="GO:0097422">
    <property type="term" value="C:tubular endosome"/>
    <property type="evidence" value="ECO:0007669"/>
    <property type="project" value="TreeGrafter"/>
</dbReference>
<sequence length="905" mass="100144">MAKYDENLKENPFFIYVKENHANVIKQAAEENWLLCIPRKATILNTAFTQVDVLKHTLVPDDSNENVFTTLTDQQVHLLKDALVTDEEVHDKSPNKKKVLILFSEVLYDEFGKYGLMCLECPLFWNKPVDSLPSILSIHDAINFLCQGLQNFTVMHNLDSLAEDVSLKCEKISELQPLIEVVINAYQLGCSLVMNQSSFKAKVTSDPYYKKLLETSVITYLQHKIFPSLVAVLNVFACAKDATLNLHLNNASGITCTDVNLQYSDNYNVSVKELRTFFKFQTFIDKAECIKKVIATLCAEIRCATTDELIPNLCYVVVKTAMPNWYAHMMFLKHFHIDGEDKQTGENYFHFATLEAVLEFISTGGLYKKIELEHDQEDSGNFLLKSEVQKLLTRNNDEKITEYFQYIQHSQLVEINALFEESSFKSKDDIKKKLCHPLCTCPRCSTLLDQVKNSCVSAKTSDSEGFTGLHAAAFFGCPKVIKLLLKRGANVNARCNQGSTALHFASMKGHKNCVLLLLHNGADIGIANSRGYMPLHLAAENGHVSCVKSLLFYAELHGSIDCMAVDNNGDTPLHLACRWGFQDVIIVLLEQMKDGNYDLMVKNKAGFASTDLCLNRELRKLVLNAHQQRASNNHLRPEIFLCKRVSIDSGCISQSSPAITTVKGTPNASDDISCSMVPSKNVTATHELDYSIVDPPIKELTQSESRQLDEAVCAIQDGEIEKALRLLSVPTGNFDKDAKLSSLCHPLCQCCECLKTMPVDDRQNACGFINSLGTAGLGVLHVATMGGLAKLVKILLCNNCNPNVLSGLQNGSATALHMACETGNYAIAQMLLQYGADVDAIDINGNTPLHISAAGGNARLLHLLISSGASISSINYNGQSPEDVARQFGYLASVEMLQPPLSDYN</sequence>
<dbReference type="InterPro" id="IPR003123">
    <property type="entry name" value="VPS9"/>
</dbReference>
<gene>
    <name evidence="4" type="primary">LOC125178598</name>
</gene>
<dbReference type="RefSeq" id="XP_047738721.1">
    <property type="nucleotide sequence ID" value="XM_047882765.1"/>
</dbReference>
<dbReference type="SUPFAM" id="SSF48403">
    <property type="entry name" value="Ankyrin repeat"/>
    <property type="match status" value="2"/>
</dbReference>
<dbReference type="InterPro" id="IPR037191">
    <property type="entry name" value="VPS9_dom_sf"/>
</dbReference>
<accession>A0A979FNS8</accession>
<dbReference type="Pfam" id="PF00023">
    <property type="entry name" value="Ank"/>
    <property type="match status" value="2"/>
</dbReference>
<dbReference type="InterPro" id="IPR002110">
    <property type="entry name" value="Ankyrin_rpt"/>
</dbReference>
<dbReference type="GO" id="GO:0048812">
    <property type="term" value="P:neuron projection morphogenesis"/>
    <property type="evidence" value="ECO:0007669"/>
    <property type="project" value="TreeGrafter"/>
</dbReference>